<feature type="coiled-coil region" evidence="1">
    <location>
        <begin position="65"/>
        <end position="92"/>
    </location>
</feature>
<dbReference type="Gene3D" id="1.20.1170.10">
    <property type="match status" value="1"/>
</dbReference>
<accession>M0QS92</accession>
<keyword evidence="2" id="KW-1133">Transmembrane helix</keyword>
<evidence type="ECO:0000313" key="4">
    <source>
        <dbReference type="Proteomes" id="UP000011666"/>
    </source>
</evidence>
<evidence type="ECO:0000256" key="2">
    <source>
        <dbReference type="SAM" id="Phobius"/>
    </source>
</evidence>
<evidence type="ECO:0000313" key="3">
    <source>
        <dbReference type="EMBL" id="GAC71042.1"/>
    </source>
</evidence>
<name>M0QS92_9ACTN</name>
<keyword evidence="1" id="KW-0175">Coiled coil</keyword>
<evidence type="ECO:0000256" key="1">
    <source>
        <dbReference type="SAM" id="Coils"/>
    </source>
</evidence>
<dbReference type="Proteomes" id="UP000011666">
    <property type="component" value="Unassembled WGS sequence"/>
</dbReference>
<keyword evidence="2" id="KW-0812">Transmembrane</keyword>
<proteinExistence type="predicted"/>
<dbReference type="STRING" id="1223545.GS4_47_00320"/>
<organism evidence="3 4">
    <name type="scientific">Gordonia soli NBRC 108243</name>
    <dbReference type="NCBI Taxonomy" id="1223545"/>
    <lineage>
        <taxon>Bacteria</taxon>
        <taxon>Bacillati</taxon>
        <taxon>Actinomycetota</taxon>
        <taxon>Actinomycetes</taxon>
        <taxon>Mycobacteriales</taxon>
        <taxon>Gordoniaceae</taxon>
        <taxon>Gordonia</taxon>
    </lineage>
</organism>
<dbReference type="EMBL" id="BANX01000047">
    <property type="protein sequence ID" value="GAC71042.1"/>
    <property type="molecule type" value="Genomic_DNA"/>
</dbReference>
<dbReference type="OrthoDB" id="9970431at2"/>
<reference evidence="3 4" key="1">
    <citation type="submission" date="2013-01" db="EMBL/GenBank/DDBJ databases">
        <title>Whole genome shotgun sequence of Gordonia soli NBRC 108243.</title>
        <authorList>
            <person name="Isaki-Nakamura S."/>
            <person name="Hosoyama A."/>
            <person name="Tsuchikane K."/>
            <person name="Ando Y."/>
            <person name="Baba S."/>
            <person name="Ohji S."/>
            <person name="Hamada M."/>
            <person name="Tamura T."/>
            <person name="Yamazoe A."/>
            <person name="Yamazaki S."/>
            <person name="Fujita N."/>
        </authorList>
    </citation>
    <scope>NUCLEOTIDE SEQUENCE [LARGE SCALE GENOMIC DNA]</scope>
    <source>
        <strain evidence="3 4">NBRC 108243</strain>
    </source>
</reference>
<keyword evidence="2" id="KW-0472">Membrane</keyword>
<feature type="transmembrane region" description="Helical" evidence="2">
    <location>
        <begin position="6"/>
        <end position="26"/>
    </location>
</feature>
<protein>
    <submittedName>
        <fullName evidence="3">Uncharacterized protein</fullName>
    </submittedName>
</protein>
<dbReference type="RefSeq" id="WP_007625670.1">
    <property type="nucleotide sequence ID" value="NZ_BANX01000047.1"/>
</dbReference>
<dbReference type="AlphaFoldDB" id="M0QS92"/>
<gene>
    <name evidence="3" type="ORF">GS4_47_00320</name>
</gene>
<sequence>MGVSLATILVGGGGIAAVAGIIGAIIQGLFGRTKSKAESAAQLAQADKTKAESAQIISETAAAVSAQFRQDNEELRNELRAVKDAINTLVDKVDEVIPLLEEDHPEKAHNLRDANRGVRRVI</sequence>
<comment type="caution">
    <text evidence="3">The sequence shown here is derived from an EMBL/GenBank/DDBJ whole genome shotgun (WGS) entry which is preliminary data.</text>
</comment>
<keyword evidence="4" id="KW-1185">Reference proteome</keyword>